<gene>
    <name evidence="8" type="ORF">ZIOFF_064109</name>
</gene>
<feature type="region of interest" description="Disordered" evidence="5">
    <location>
        <begin position="1"/>
        <end position="61"/>
    </location>
</feature>
<dbReference type="GO" id="GO:0098542">
    <property type="term" value="P:defense response to other organism"/>
    <property type="evidence" value="ECO:0007669"/>
    <property type="project" value="InterPro"/>
</dbReference>
<dbReference type="PANTHER" id="PTHR31234">
    <property type="entry name" value="LATE EMBRYOGENESIS ABUNDANT (LEA) HYDROXYPROLINE-RICH GLYCOPROTEIN FAMILY"/>
    <property type="match status" value="1"/>
</dbReference>
<keyword evidence="9" id="KW-1185">Reference proteome</keyword>
<accession>A0A8J5ETI0</accession>
<dbReference type="Proteomes" id="UP000734854">
    <property type="component" value="Unassembled WGS sequence"/>
</dbReference>
<evidence type="ECO:0000256" key="3">
    <source>
        <dbReference type="ARBA" id="ARBA00022989"/>
    </source>
</evidence>
<comment type="subcellular location">
    <subcellularLocation>
        <location evidence="1">Membrane</location>
        <topology evidence="1">Single-pass membrane protein</topology>
    </subcellularLocation>
</comment>
<dbReference type="PANTHER" id="PTHR31234:SF72">
    <property type="entry name" value="NDR1_HIN1-LIKE PROTEIN 6"/>
    <property type="match status" value="1"/>
</dbReference>
<evidence type="ECO:0000256" key="2">
    <source>
        <dbReference type="ARBA" id="ARBA00022692"/>
    </source>
</evidence>
<evidence type="ECO:0000256" key="5">
    <source>
        <dbReference type="SAM" id="MobiDB-lite"/>
    </source>
</evidence>
<dbReference type="InterPro" id="IPR004864">
    <property type="entry name" value="LEA_2"/>
</dbReference>
<evidence type="ECO:0000256" key="4">
    <source>
        <dbReference type="ARBA" id="ARBA00023136"/>
    </source>
</evidence>
<reference evidence="8 9" key="1">
    <citation type="submission" date="2020-08" db="EMBL/GenBank/DDBJ databases">
        <title>Plant Genome Project.</title>
        <authorList>
            <person name="Zhang R.-G."/>
        </authorList>
    </citation>
    <scope>NUCLEOTIDE SEQUENCE [LARGE SCALE GENOMIC DNA]</scope>
    <source>
        <tissue evidence="8">Rhizome</tissue>
    </source>
</reference>
<proteinExistence type="predicted"/>
<feature type="domain" description="Late embryogenesis abundant protein LEA-2 subgroup" evidence="7">
    <location>
        <begin position="133"/>
        <end position="235"/>
    </location>
</feature>
<evidence type="ECO:0000313" key="8">
    <source>
        <dbReference type="EMBL" id="KAG6474893.1"/>
    </source>
</evidence>
<dbReference type="AlphaFoldDB" id="A0A8J5ETI0"/>
<dbReference type="EMBL" id="JACMSC010000018">
    <property type="protein sequence ID" value="KAG6474893.1"/>
    <property type="molecule type" value="Genomic_DNA"/>
</dbReference>
<dbReference type="Pfam" id="PF03168">
    <property type="entry name" value="LEA_2"/>
    <property type="match status" value="1"/>
</dbReference>
<evidence type="ECO:0000256" key="6">
    <source>
        <dbReference type="SAM" id="Phobius"/>
    </source>
</evidence>
<evidence type="ECO:0000256" key="1">
    <source>
        <dbReference type="ARBA" id="ARBA00004167"/>
    </source>
</evidence>
<evidence type="ECO:0000259" key="7">
    <source>
        <dbReference type="Pfam" id="PF03168"/>
    </source>
</evidence>
<organism evidence="8 9">
    <name type="scientific">Zingiber officinale</name>
    <name type="common">Ginger</name>
    <name type="synonym">Amomum zingiber</name>
    <dbReference type="NCBI Taxonomy" id="94328"/>
    <lineage>
        <taxon>Eukaryota</taxon>
        <taxon>Viridiplantae</taxon>
        <taxon>Streptophyta</taxon>
        <taxon>Embryophyta</taxon>
        <taxon>Tracheophyta</taxon>
        <taxon>Spermatophyta</taxon>
        <taxon>Magnoliopsida</taxon>
        <taxon>Liliopsida</taxon>
        <taxon>Zingiberales</taxon>
        <taxon>Zingiberaceae</taxon>
        <taxon>Zingiber</taxon>
    </lineage>
</organism>
<comment type="caution">
    <text evidence="8">The sequence shown here is derived from an EMBL/GenBank/DDBJ whole genome shotgun (WGS) entry which is preliminary data.</text>
</comment>
<dbReference type="OrthoDB" id="1917746at2759"/>
<dbReference type="GO" id="GO:0005886">
    <property type="term" value="C:plasma membrane"/>
    <property type="evidence" value="ECO:0007669"/>
    <property type="project" value="TreeGrafter"/>
</dbReference>
<feature type="transmembrane region" description="Helical" evidence="6">
    <location>
        <begin position="75"/>
        <end position="101"/>
    </location>
</feature>
<keyword evidence="4 6" id="KW-0472">Membrane</keyword>
<sequence length="261" mass="28338">MASKHGVGIADHQRIHPADIEAPPPHPPSTATATAPLVPRETWRSDKGDPEYRRRGDLPLPPPKRRRRGGCCCRLLCCAFCAAVALAVAVAVTAGVLYLVFDPKLPSYSVDQLRVAAFGFDANLTARATFDVTVTATNPNKGIGIYYERGSRLSVLYAGYELCEGSLPAFYQGHRNTTVLAVGLTGEARLGSELMRELLRQEQSGAVPLDFAGDVPVRVKLGSLKLWKVTSRVRCALVVDSLNTNVQIKIRSSSCKFSFKL</sequence>
<name>A0A8J5ETI0_ZINOF</name>
<protein>
    <recommendedName>
        <fullName evidence="7">Late embryogenesis abundant protein LEA-2 subgroup domain-containing protein</fullName>
    </recommendedName>
</protein>
<dbReference type="InterPro" id="IPR044839">
    <property type="entry name" value="NDR1-like"/>
</dbReference>
<keyword evidence="3 6" id="KW-1133">Transmembrane helix</keyword>
<feature type="compositionally biased region" description="Basic and acidic residues" evidence="5">
    <location>
        <begin position="41"/>
        <end position="57"/>
    </location>
</feature>
<evidence type="ECO:0000313" key="9">
    <source>
        <dbReference type="Proteomes" id="UP000734854"/>
    </source>
</evidence>
<keyword evidence="2 6" id="KW-0812">Transmembrane</keyword>